<keyword evidence="1" id="KW-0472">Membrane</keyword>
<comment type="caution">
    <text evidence="2">The sequence shown here is derived from an EMBL/GenBank/DDBJ whole genome shotgun (WGS) entry which is preliminary data.</text>
</comment>
<keyword evidence="1" id="KW-1133">Transmembrane helix</keyword>
<gene>
    <name evidence="2" type="ORF">J2X07_002451</name>
</gene>
<organism evidence="2 3">
    <name type="scientific">Fictibacillus barbaricus</name>
    <dbReference type="NCBI Taxonomy" id="182136"/>
    <lineage>
        <taxon>Bacteria</taxon>
        <taxon>Bacillati</taxon>
        <taxon>Bacillota</taxon>
        <taxon>Bacilli</taxon>
        <taxon>Bacillales</taxon>
        <taxon>Fictibacillaceae</taxon>
        <taxon>Fictibacillus</taxon>
    </lineage>
</organism>
<name>A0ABU1U1V0_9BACL</name>
<sequence>MIFRLAFYFVFPKWTPLLRMTFLFIDMLFWFVRVDLLSERALFLSEEVMFLFVNVLLYYSLFSSKGIRIPASLRLEESEHSETEINYF</sequence>
<proteinExistence type="predicted"/>
<evidence type="ECO:0000313" key="3">
    <source>
        <dbReference type="Proteomes" id="UP001258181"/>
    </source>
</evidence>
<accession>A0ABU1U1V0</accession>
<feature type="transmembrane region" description="Helical" evidence="1">
    <location>
        <begin position="43"/>
        <end position="62"/>
    </location>
</feature>
<protein>
    <submittedName>
        <fullName evidence="2">Uncharacterized protein</fullName>
    </submittedName>
</protein>
<dbReference type="Proteomes" id="UP001258181">
    <property type="component" value="Unassembled WGS sequence"/>
</dbReference>
<keyword evidence="1" id="KW-0812">Transmembrane</keyword>
<evidence type="ECO:0000313" key="2">
    <source>
        <dbReference type="EMBL" id="MDR7073465.1"/>
    </source>
</evidence>
<reference evidence="2 3" key="1">
    <citation type="submission" date="2023-07" db="EMBL/GenBank/DDBJ databases">
        <title>Sorghum-associated microbial communities from plants grown in Nebraska, USA.</title>
        <authorList>
            <person name="Schachtman D."/>
        </authorList>
    </citation>
    <scope>NUCLEOTIDE SEQUENCE [LARGE SCALE GENOMIC DNA]</scope>
    <source>
        <strain evidence="2 3">BE211</strain>
    </source>
</reference>
<evidence type="ECO:0000256" key="1">
    <source>
        <dbReference type="SAM" id="Phobius"/>
    </source>
</evidence>
<keyword evidence="3" id="KW-1185">Reference proteome</keyword>
<dbReference type="EMBL" id="JAVDWA010000003">
    <property type="protein sequence ID" value="MDR7073465.1"/>
    <property type="molecule type" value="Genomic_DNA"/>
</dbReference>
<feature type="transmembrane region" description="Helical" evidence="1">
    <location>
        <begin position="7"/>
        <end position="31"/>
    </location>
</feature>